<dbReference type="Gene3D" id="3.40.50.2300">
    <property type="match status" value="2"/>
</dbReference>
<feature type="transmembrane region" description="Helical" evidence="13">
    <location>
        <begin position="598"/>
        <end position="619"/>
    </location>
</feature>
<evidence type="ECO:0000259" key="14">
    <source>
        <dbReference type="PROSITE" id="PS50259"/>
    </source>
</evidence>
<evidence type="ECO:0000256" key="4">
    <source>
        <dbReference type="ARBA" id="ARBA00022729"/>
    </source>
</evidence>
<evidence type="ECO:0000256" key="5">
    <source>
        <dbReference type="ARBA" id="ARBA00022989"/>
    </source>
</evidence>
<dbReference type="GO" id="GO:0005886">
    <property type="term" value="C:plasma membrane"/>
    <property type="evidence" value="ECO:0007669"/>
    <property type="project" value="UniProtKB-SubCell"/>
</dbReference>
<dbReference type="SUPFAM" id="SSF53822">
    <property type="entry name" value="Periplasmic binding protein-like I"/>
    <property type="match status" value="1"/>
</dbReference>
<keyword evidence="9" id="KW-0325">Glycoprotein</keyword>
<keyword evidence="16" id="KW-1185">Reference proteome</keyword>
<sequence length="874" mass="96613">MILLGIKENILERSACFQISTLLSTLHVLLPHYLLLLHVFWMLGCAEADWLQNISTDLFRSPGDILLGGLFPINELTSDLSQREEPDDIECNSINNYGLGLALVMKFSVDYINADQRILPGIKLGFETYDTCTQPAVIMKPTLLFLSEGSTGEVAVRCNYTDYATRVVAVIGPYSSEMVSIVGKLLGFFLIPQISYGATSDKFSDKGLYPSFMRTVPTDKGQVEAIVELLKEFGWNWVAVVASEDEYGREGQRQFSALAGEKGICVAYEGLIPIYSNPGPTIRNILEHINTTSVGVVVLFSLSQPALKFFREVIQQNMKLVWVGSTAWALHNDIASLPNINTVGTILAFAEMSTPLSLLSPYFQTLFSKIQQERQEQRPLDPSSSIPSMGNPCPSCWHLSPDNMSLVEDTLLKRTAFSVYAAVHSVAQALHDMLGCNTTFCPLESDQKIYPWQLLEVLKKVSLNITGTHIEFDEMGNPSMGYDVMVWIWQEHGVTFRQIGNFLGNLSIDKTLIEWHTVSNKVPMSNCSADCKTGEVRRVKGFHSCCFDCIPCLEGTFQNNTDDIQCTNCPEGQWSTPRSNHCVDPTYTYLAWDSHESLGLVLAGVVVLICEAVVTVLFLRHWDTPVVKATGGPLCALSLLCLMGCCASLVLFLGPPGDVMCRLQLPLNAIFPTVTLSTILAISLQIVCVTEFPEKTSPHLQTLRGPGSCLVVLACCGVQAGLCGWFVQVAPSLTTFRSELRVEFVERFLSCPVTPLLSFGIVLGFNGLLALISFMCTFMALKPAGQYNMARDITISTLAYCVVWVIFVPIYTGLDDRKKSIAHVTVTLISHMGLVAAYFFPKCHLLMKTPELNTADHFRAYLEGKITPQEEQAQ</sequence>
<evidence type="ECO:0000256" key="12">
    <source>
        <dbReference type="ARBA" id="ARBA00040705"/>
    </source>
</evidence>
<dbReference type="PANTHER" id="PTHR24061">
    <property type="entry name" value="CALCIUM-SENSING RECEPTOR-RELATED"/>
    <property type="match status" value="1"/>
</dbReference>
<dbReference type="PRINTS" id="PR00248">
    <property type="entry name" value="GPCRMGR"/>
</dbReference>
<protein>
    <recommendedName>
        <fullName evidence="12">Taste receptor type 1 member 3</fullName>
    </recommendedName>
</protein>
<dbReference type="InterPro" id="IPR000068">
    <property type="entry name" value="GPCR_3_Ca_sens_rcpt-rel"/>
</dbReference>
<dbReference type="Gene3D" id="2.10.50.30">
    <property type="entry name" value="GPCR, family 3, nine cysteines domain"/>
    <property type="match status" value="1"/>
</dbReference>
<dbReference type="FunFam" id="2.10.50.30:FF:000004">
    <property type="entry name" value="Taste receptor type 1 member 3-like protein"/>
    <property type="match status" value="1"/>
</dbReference>
<keyword evidence="5 13" id="KW-1133">Transmembrane helix</keyword>
<comment type="caution">
    <text evidence="15">The sequence shown here is derived from an EMBL/GenBank/DDBJ whole genome shotgun (WGS) entry which is preliminary data.</text>
</comment>
<dbReference type="InterPro" id="IPR038550">
    <property type="entry name" value="GPCR_3_9-Cys_sf"/>
</dbReference>
<keyword evidence="8" id="KW-0675">Receptor</keyword>
<keyword evidence="7 13" id="KW-0472">Membrane</keyword>
<feature type="transmembrane region" description="Helical" evidence="13">
    <location>
        <begin position="665"/>
        <end position="688"/>
    </location>
</feature>
<evidence type="ECO:0000256" key="3">
    <source>
        <dbReference type="ARBA" id="ARBA00022692"/>
    </source>
</evidence>
<name>A0ABD1JVC5_9TELE</name>
<dbReference type="InterPro" id="IPR000337">
    <property type="entry name" value="GPCR_3"/>
</dbReference>
<accession>A0ABD1JVC5</accession>
<dbReference type="EMBL" id="JBHFQA010000011">
    <property type="protein sequence ID" value="KAL2090796.1"/>
    <property type="molecule type" value="Genomic_DNA"/>
</dbReference>
<feature type="transmembrane region" description="Helical" evidence="13">
    <location>
        <begin position="631"/>
        <end position="653"/>
    </location>
</feature>
<feature type="transmembrane region" description="Helical" evidence="13">
    <location>
        <begin position="756"/>
        <end position="781"/>
    </location>
</feature>
<dbReference type="PANTHER" id="PTHR24061:SF435">
    <property type="entry name" value="TASTE RECEPTOR TYPE 1 MEMBER 3"/>
    <property type="match status" value="1"/>
</dbReference>
<evidence type="ECO:0000256" key="9">
    <source>
        <dbReference type="ARBA" id="ARBA00023180"/>
    </source>
</evidence>
<dbReference type="AlphaFoldDB" id="A0ABD1JVC5"/>
<dbReference type="CDD" id="cd15290">
    <property type="entry name" value="7tmC_TAS1R3"/>
    <property type="match status" value="1"/>
</dbReference>
<gene>
    <name evidence="15" type="ORF">ACEWY4_013059</name>
</gene>
<comment type="similarity">
    <text evidence="11">Belongs to the G-protein coupled receptor 3 family. TAS1R subfamily.</text>
</comment>
<organism evidence="15 16">
    <name type="scientific">Coilia grayii</name>
    <name type="common">Gray's grenadier anchovy</name>
    <dbReference type="NCBI Taxonomy" id="363190"/>
    <lineage>
        <taxon>Eukaryota</taxon>
        <taxon>Metazoa</taxon>
        <taxon>Chordata</taxon>
        <taxon>Craniata</taxon>
        <taxon>Vertebrata</taxon>
        <taxon>Euteleostomi</taxon>
        <taxon>Actinopterygii</taxon>
        <taxon>Neopterygii</taxon>
        <taxon>Teleostei</taxon>
        <taxon>Clupei</taxon>
        <taxon>Clupeiformes</taxon>
        <taxon>Clupeoidei</taxon>
        <taxon>Engraulidae</taxon>
        <taxon>Coilinae</taxon>
        <taxon>Coilia</taxon>
    </lineage>
</organism>
<feature type="domain" description="G-protein coupled receptors family 3 profile" evidence="14">
    <location>
        <begin position="596"/>
        <end position="862"/>
    </location>
</feature>
<dbReference type="InterPro" id="IPR001828">
    <property type="entry name" value="ANF_lig-bd_rcpt"/>
</dbReference>
<evidence type="ECO:0000256" key="2">
    <source>
        <dbReference type="ARBA" id="ARBA00022475"/>
    </source>
</evidence>
<proteinExistence type="inferred from homology"/>
<dbReference type="Pfam" id="PF01094">
    <property type="entry name" value="ANF_receptor"/>
    <property type="match status" value="1"/>
</dbReference>
<dbReference type="InterPro" id="IPR011500">
    <property type="entry name" value="GPCR_3_9-Cys_dom"/>
</dbReference>
<evidence type="ECO:0000313" key="15">
    <source>
        <dbReference type="EMBL" id="KAL2090796.1"/>
    </source>
</evidence>
<dbReference type="Pfam" id="PF07562">
    <property type="entry name" value="NCD3G"/>
    <property type="match status" value="1"/>
</dbReference>
<evidence type="ECO:0000256" key="13">
    <source>
        <dbReference type="SAM" id="Phobius"/>
    </source>
</evidence>
<dbReference type="InterPro" id="IPR017978">
    <property type="entry name" value="GPCR_3_C"/>
</dbReference>
<feature type="transmembrane region" description="Helical" evidence="13">
    <location>
        <begin position="820"/>
        <end position="840"/>
    </location>
</feature>
<keyword evidence="3 13" id="KW-0812">Transmembrane</keyword>
<keyword evidence="6" id="KW-0297">G-protein coupled receptor</keyword>
<keyword evidence="2" id="KW-1003">Cell membrane</keyword>
<reference evidence="15 16" key="1">
    <citation type="submission" date="2024-09" db="EMBL/GenBank/DDBJ databases">
        <title>A chromosome-level genome assembly of Gray's grenadier anchovy, Coilia grayii.</title>
        <authorList>
            <person name="Fu Z."/>
        </authorList>
    </citation>
    <scope>NUCLEOTIDE SEQUENCE [LARGE SCALE GENOMIC DNA]</scope>
    <source>
        <strain evidence="15">G4</strain>
        <tissue evidence="15">Muscle</tissue>
    </source>
</reference>
<dbReference type="InterPro" id="IPR028082">
    <property type="entry name" value="Peripla_BP_I"/>
</dbReference>
<evidence type="ECO:0000256" key="11">
    <source>
        <dbReference type="ARBA" id="ARBA00038492"/>
    </source>
</evidence>
<evidence type="ECO:0000313" key="16">
    <source>
        <dbReference type="Proteomes" id="UP001591681"/>
    </source>
</evidence>
<keyword evidence="10" id="KW-0807">Transducer</keyword>
<evidence type="ECO:0000256" key="10">
    <source>
        <dbReference type="ARBA" id="ARBA00023224"/>
    </source>
</evidence>
<comment type="subcellular location">
    <subcellularLocation>
        <location evidence="1">Cell membrane</location>
        <topology evidence="1">Multi-pass membrane protein</topology>
    </subcellularLocation>
</comment>
<dbReference type="GO" id="GO:0004930">
    <property type="term" value="F:G protein-coupled receptor activity"/>
    <property type="evidence" value="ECO:0007669"/>
    <property type="project" value="UniProtKB-KW"/>
</dbReference>
<dbReference type="PROSITE" id="PS50259">
    <property type="entry name" value="G_PROTEIN_RECEP_F3_4"/>
    <property type="match status" value="1"/>
</dbReference>
<feature type="transmembrane region" description="Helical" evidence="13">
    <location>
        <begin position="793"/>
        <end position="814"/>
    </location>
</feature>
<dbReference type="Proteomes" id="UP001591681">
    <property type="component" value="Unassembled WGS sequence"/>
</dbReference>
<evidence type="ECO:0000256" key="1">
    <source>
        <dbReference type="ARBA" id="ARBA00004651"/>
    </source>
</evidence>
<feature type="transmembrane region" description="Helical" evidence="13">
    <location>
        <begin position="709"/>
        <end position="727"/>
    </location>
</feature>
<evidence type="ECO:0000256" key="7">
    <source>
        <dbReference type="ARBA" id="ARBA00023136"/>
    </source>
</evidence>
<evidence type="ECO:0000256" key="8">
    <source>
        <dbReference type="ARBA" id="ARBA00023170"/>
    </source>
</evidence>
<keyword evidence="4" id="KW-0732">Signal</keyword>
<evidence type="ECO:0000256" key="6">
    <source>
        <dbReference type="ARBA" id="ARBA00023040"/>
    </source>
</evidence>
<dbReference type="Pfam" id="PF00003">
    <property type="entry name" value="7tm_3"/>
    <property type="match status" value="1"/>
</dbReference>
<dbReference type="FunFam" id="3.40.50.2300:FF:000016">
    <property type="entry name" value="Taste 1 receptor member 2"/>
    <property type="match status" value="1"/>
</dbReference>
<dbReference type="GO" id="GO:0050909">
    <property type="term" value="P:sensory perception of taste"/>
    <property type="evidence" value="ECO:0007669"/>
    <property type="project" value="UniProtKB-ARBA"/>
</dbReference>